<gene>
    <name evidence="13" type="primary">ruvC</name>
    <name evidence="15" type="ORF">UY44_C0003G0023</name>
</gene>
<evidence type="ECO:0000256" key="6">
    <source>
        <dbReference type="ARBA" id="ARBA00022763"/>
    </source>
</evidence>
<evidence type="ECO:0000256" key="14">
    <source>
        <dbReference type="NCBIfam" id="TIGR00228"/>
    </source>
</evidence>
<evidence type="ECO:0000256" key="13">
    <source>
        <dbReference type="HAMAP-Rule" id="MF_00034"/>
    </source>
</evidence>
<protein>
    <recommendedName>
        <fullName evidence="13 14">Crossover junction endodeoxyribonuclease RuvC</fullName>
        <ecNumber evidence="13 14">3.1.21.10</ecNumber>
    </recommendedName>
    <alternativeName>
        <fullName evidence="13">Holliday junction nuclease RuvC</fullName>
    </alternativeName>
    <alternativeName>
        <fullName evidence="13">Holliday junction resolvase RuvC</fullName>
    </alternativeName>
</protein>
<dbReference type="PATRIC" id="fig|1618669.3.peg.165"/>
<dbReference type="PROSITE" id="PS01321">
    <property type="entry name" value="RUVC"/>
    <property type="match status" value="1"/>
</dbReference>
<keyword evidence="2 13" id="KW-0963">Cytoplasm</keyword>
<keyword evidence="3 13" id="KW-0540">Nuclease</keyword>
<dbReference type="GO" id="GO:0003677">
    <property type="term" value="F:DNA binding"/>
    <property type="evidence" value="ECO:0007669"/>
    <property type="project" value="UniProtKB-KW"/>
</dbReference>
<evidence type="ECO:0000256" key="10">
    <source>
        <dbReference type="ARBA" id="ARBA00023172"/>
    </source>
</evidence>
<comment type="similarity">
    <text evidence="1 13">Belongs to the RuvC family.</text>
</comment>
<dbReference type="FunFam" id="3.30.420.10:FF:000002">
    <property type="entry name" value="Crossover junction endodeoxyribonuclease RuvC"/>
    <property type="match status" value="1"/>
</dbReference>
<evidence type="ECO:0000256" key="4">
    <source>
        <dbReference type="ARBA" id="ARBA00022723"/>
    </source>
</evidence>
<dbReference type="GO" id="GO:0048476">
    <property type="term" value="C:Holliday junction resolvase complex"/>
    <property type="evidence" value="ECO:0007669"/>
    <property type="project" value="UniProtKB-UniRule"/>
</dbReference>
<dbReference type="HAMAP" id="MF_00034">
    <property type="entry name" value="RuvC"/>
    <property type="match status" value="1"/>
</dbReference>
<keyword evidence="5 13" id="KW-0255">Endonuclease</keyword>
<dbReference type="GO" id="GO:0000287">
    <property type="term" value="F:magnesium ion binding"/>
    <property type="evidence" value="ECO:0007669"/>
    <property type="project" value="UniProtKB-UniRule"/>
</dbReference>
<keyword evidence="6 13" id="KW-0227">DNA damage</keyword>
<dbReference type="InterPro" id="IPR012337">
    <property type="entry name" value="RNaseH-like_sf"/>
</dbReference>
<dbReference type="EC" id="3.1.21.10" evidence="13 14"/>
<dbReference type="Pfam" id="PF02075">
    <property type="entry name" value="RuvC"/>
    <property type="match status" value="1"/>
</dbReference>
<reference evidence="15 16" key="1">
    <citation type="journal article" date="2015" name="Nature">
        <title>rRNA introns, odd ribosomes, and small enigmatic genomes across a large radiation of phyla.</title>
        <authorList>
            <person name="Brown C.T."/>
            <person name="Hug L.A."/>
            <person name="Thomas B.C."/>
            <person name="Sharon I."/>
            <person name="Castelle C.J."/>
            <person name="Singh A."/>
            <person name="Wilkins M.J."/>
            <person name="Williams K.H."/>
            <person name="Banfield J.F."/>
        </authorList>
    </citation>
    <scope>NUCLEOTIDE SEQUENCE [LARGE SCALE GENOMIC DNA]</scope>
</reference>
<evidence type="ECO:0000313" key="15">
    <source>
        <dbReference type="EMBL" id="KKW09350.1"/>
    </source>
</evidence>
<feature type="binding site" evidence="13">
    <location>
        <position position="28"/>
    </location>
    <ligand>
        <name>Mg(2+)</name>
        <dbReference type="ChEBI" id="CHEBI:18420"/>
        <label>1</label>
    </ligand>
</feature>
<name>A0A0G1VSU8_9BACT</name>
<comment type="function">
    <text evidence="13">The RuvA-RuvB-RuvC complex processes Holliday junction (HJ) DNA during genetic recombination and DNA repair. Endonuclease that resolves HJ intermediates. Cleaves cruciform DNA by making single-stranded nicks across the HJ at symmetrical positions within the homologous arms, yielding a 5'-phosphate and a 3'-hydroxyl group; requires a central core of homology in the junction. The consensus cleavage sequence is 5'-(A/T)TT(C/G)-3'. Cleavage occurs on the 3'-side of the TT dinucleotide at the point of strand exchange. HJ branch migration catalyzed by RuvA-RuvB allows RuvC to scan DNA until it finds its consensus sequence, where it cleaves and resolves the cruciform DNA.</text>
</comment>
<organism evidence="15 16">
    <name type="scientific">Candidatus Kaiserbacteria bacterium GW2011_GWA2_49_19</name>
    <dbReference type="NCBI Taxonomy" id="1618669"/>
    <lineage>
        <taxon>Bacteria</taxon>
        <taxon>Candidatus Kaiseribacteriota</taxon>
    </lineage>
</organism>
<dbReference type="InterPro" id="IPR002176">
    <property type="entry name" value="X-over_junc_endoDNase_RuvC"/>
</dbReference>
<keyword evidence="8 13" id="KW-0460">Magnesium</keyword>
<accession>A0A0G1VSU8</accession>
<dbReference type="CDD" id="cd16962">
    <property type="entry name" value="RuvC"/>
    <property type="match status" value="1"/>
</dbReference>
<evidence type="ECO:0000256" key="7">
    <source>
        <dbReference type="ARBA" id="ARBA00022801"/>
    </source>
</evidence>
<dbReference type="GO" id="GO:0005737">
    <property type="term" value="C:cytoplasm"/>
    <property type="evidence" value="ECO:0007669"/>
    <property type="project" value="UniProtKB-SubCell"/>
</dbReference>
<dbReference type="InterPro" id="IPR036397">
    <property type="entry name" value="RNaseH_sf"/>
</dbReference>
<comment type="caution">
    <text evidence="15">The sequence shown here is derived from an EMBL/GenBank/DDBJ whole genome shotgun (WGS) entry which is preliminary data.</text>
</comment>
<evidence type="ECO:0000256" key="9">
    <source>
        <dbReference type="ARBA" id="ARBA00023125"/>
    </source>
</evidence>
<evidence type="ECO:0000256" key="5">
    <source>
        <dbReference type="ARBA" id="ARBA00022759"/>
    </source>
</evidence>
<dbReference type="NCBIfam" id="TIGR00228">
    <property type="entry name" value="ruvC"/>
    <property type="match status" value="1"/>
</dbReference>
<evidence type="ECO:0000256" key="12">
    <source>
        <dbReference type="ARBA" id="ARBA00029354"/>
    </source>
</evidence>
<comment type="cofactor">
    <cofactor evidence="13">
        <name>Mg(2+)</name>
        <dbReference type="ChEBI" id="CHEBI:18420"/>
    </cofactor>
    <text evidence="13">Binds 2 Mg(2+) ion per subunit.</text>
</comment>
<keyword evidence="9 13" id="KW-0238">DNA-binding</keyword>
<evidence type="ECO:0000256" key="1">
    <source>
        <dbReference type="ARBA" id="ARBA00009518"/>
    </source>
</evidence>
<evidence type="ECO:0000256" key="3">
    <source>
        <dbReference type="ARBA" id="ARBA00022722"/>
    </source>
</evidence>
<keyword evidence="7 13" id="KW-0378">Hydrolase</keyword>
<evidence type="ECO:0000256" key="2">
    <source>
        <dbReference type="ARBA" id="ARBA00022490"/>
    </source>
</evidence>
<dbReference type="GO" id="GO:0006310">
    <property type="term" value="P:DNA recombination"/>
    <property type="evidence" value="ECO:0007669"/>
    <property type="project" value="UniProtKB-UniRule"/>
</dbReference>
<dbReference type="PANTHER" id="PTHR30194:SF3">
    <property type="entry name" value="CROSSOVER JUNCTION ENDODEOXYRIBONUCLEASE RUVC"/>
    <property type="match status" value="1"/>
</dbReference>
<dbReference type="Proteomes" id="UP000033965">
    <property type="component" value="Unassembled WGS sequence"/>
</dbReference>
<feature type="binding site" evidence="13">
    <location>
        <position position="89"/>
    </location>
    <ligand>
        <name>Mg(2+)</name>
        <dbReference type="ChEBI" id="CHEBI:18420"/>
        <label>2</label>
    </ligand>
</feature>
<dbReference type="InterPro" id="IPR020563">
    <property type="entry name" value="X-over_junc_endoDNase_Mg_BS"/>
</dbReference>
<feature type="active site" evidence="13">
    <location>
        <position position="89"/>
    </location>
</feature>
<feature type="active site" evidence="13">
    <location>
        <position position="162"/>
    </location>
</feature>
<feature type="active site" evidence="13">
    <location>
        <position position="28"/>
    </location>
</feature>
<dbReference type="Gene3D" id="3.30.420.10">
    <property type="entry name" value="Ribonuclease H-like superfamily/Ribonuclease H"/>
    <property type="match status" value="1"/>
</dbReference>
<dbReference type="EMBL" id="LCPZ01000003">
    <property type="protein sequence ID" value="KKW09350.1"/>
    <property type="molecule type" value="Genomic_DNA"/>
</dbReference>
<dbReference type="NCBIfam" id="NF000711">
    <property type="entry name" value="PRK00039.2-1"/>
    <property type="match status" value="1"/>
</dbReference>
<evidence type="ECO:0000256" key="11">
    <source>
        <dbReference type="ARBA" id="ARBA00023204"/>
    </source>
</evidence>
<sequence>MPPWETTMMLKTILPTPPKRAERILGIDPGFGRLGYGVVEQGGADSWKAVAYGCIETSAKNKFVERLKEIRDELEEIIKKYQPTRMAVEELFFFNNAKTAMDVGQARGVVLLLGIQHGLPIDEFTPLQVKQGLTGYGRAEKDQMQKVVAMVLGLKGKIKSDDAADALAVAITAGQSLWLEKLGKV</sequence>
<keyword evidence="4 13" id="KW-0479">Metal-binding</keyword>
<dbReference type="PRINTS" id="PR00696">
    <property type="entry name" value="RSOLVASERUVC"/>
</dbReference>
<dbReference type="AlphaFoldDB" id="A0A0G1VSU8"/>
<feature type="binding site" evidence="13">
    <location>
        <position position="162"/>
    </location>
    <ligand>
        <name>Mg(2+)</name>
        <dbReference type="ChEBI" id="CHEBI:18420"/>
        <label>1</label>
    </ligand>
</feature>
<dbReference type="SUPFAM" id="SSF53098">
    <property type="entry name" value="Ribonuclease H-like"/>
    <property type="match status" value="1"/>
</dbReference>
<proteinExistence type="inferred from homology"/>
<keyword evidence="11 13" id="KW-0234">DNA repair</keyword>
<comment type="catalytic activity">
    <reaction evidence="12 13">
        <text>Endonucleolytic cleavage at a junction such as a reciprocal single-stranded crossover between two homologous DNA duplexes (Holliday junction).</text>
        <dbReference type="EC" id="3.1.21.10"/>
    </reaction>
</comment>
<comment type="subcellular location">
    <subcellularLocation>
        <location evidence="13">Cytoplasm</location>
    </subcellularLocation>
</comment>
<evidence type="ECO:0000313" key="16">
    <source>
        <dbReference type="Proteomes" id="UP000033965"/>
    </source>
</evidence>
<dbReference type="GO" id="GO:0008821">
    <property type="term" value="F:crossover junction DNA endonuclease activity"/>
    <property type="evidence" value="ECO:0007669"/>
    <property type="project" value="UniProtKB-UniRule"/>
</dbReference>
<keyword evidence="10 13" id="KW-0233">DNA recombination</keyword>
<comment type="subunit">
    <text evidence="13">Homodimer which binds Holliday junction (HJ) DNA. The HJ becomes 2-fold symmetrical on binding to RuvC with unstacked arms; it has a different conformation from HJ DNA in complex with RuvA. In the full resolvosome a probable DNA-RuvA(4)-RuvB(12)-RuvC(2) complex forms which resolves the HJ.</text>
</comment>
<evidence type="ECO:0000256" key="8">
    <source>
        <dbReference type="ARBA" id="ARBA00022842"/>
    </source>
</evidence>
<dbReference type="GO" id="GO:0006281">
    <property type="term" value="P:DNA repair"/>
    <property type="evidence" value="ECO:0007669"/>
    <property type="project" value="UniProtKB-UniRule"/>
</dbReference>
<dbReference type="PANTHER" id="PTHR30194">
    <property type="entry name" value="CROSSOVER JUNCTION ENDODEOXYRIBONUCLEASE RUVC"/>
    <property type="match status" value="1"/>
</dbReference>